<dbReference type="SUPFAM" id="SSF51182">
    <property type="entry name" value="RmlC-like cupins"/>
    <property type="match status" value="1"/>
</dbReference>
<dbReference type="eggNOG" id="COG1917">
    <property type="taxonomic scope" value="Bacteria"/>
</dbReference>
<dbReference type="InterPro" id="IPR014710">
    <property type="entry name" value="RmlC-like_jellyroll"/>
</dbReference>
<dbReference type="InterPro" id="IPR047263">
    <property type="entry name" value="HNL-like_cupin"/>
</dbReference>
<evidence type="ECO:0000313" key="4">
    <source>
        <dbReference type="Proteomes" id="UP000030004"/>
    </source>
</evidence>
<keyword evidence="1" id="KW-0732">Signal</keyword>
<accession>A0A0A0EBG5</accession>
<dbReference type="Proteomes" id="UP000030004">
    <property type="component" value="Unassembled WGS sequence"/>
</dbReference>
<dbReference type="CDD" id="cd02233">
    <property type="entry name" value="cupin_HNL-like"/>
    <property type="match status" value="1"/>
</dbReference>
<dbReference type="PANTHER" id="PTHR43698">
    <property type="entry name" value="RIBD C-TERMINAL DOMAIN CONTAINING PROTEIN"/>
    <property type="match status" value="1"/>
</dbReference>
<keyword evidence="4" id="KW-1185">Reference proteome</keyword>
<comment type="caution">
    <text evidence="3">The sequence shown here is derived from an EMBL/GenBank/DDBJ whole genome shotgun (WGS) entry which is preliminary data.</text>
</comment>
<dbReference type="InterPro" id="IPR013096">
    <property type="entry name" value="Cupin_2"/>
</dbReference>
<feature type="chain" id="PRO_5001968852" evidence="1">
    <location>
        <begin position="23"/>
        <end position="155"/>
    </location>
</feature>
<feature type="domain" description="Cupin type-2" evidence="2">
    <location>
        <begin position="64"/>
        <end position="128"/>
    </location>
</feature>
<name>A0A0A0EBG5_9RHOB</name>
<dbReference type="PANTHER" id="PTHR43698:SF1">
    <property type="entry name" value="BLL4564 PROTEIN"/>
    <property type="match status" value="1"/>
</dbReference>
<feature type="signal peptide" evidence="1">
    <location>
        <begin position="1"/>
        <end position="22"/>
    </location>
</feature>
<sequence length="155" mass="16337">MFPALAAGLGLALTLAAQTANAQSMEVTKAEDLAGQIGSSETFTGTAYVAPVFGPNMNQVTAGHVTFLPGARSAWHTHPVGQQLVVTSGTGWTQERGGEKYVIEAGDVVWCPPGVEHWHGATDTTAMSHYAIQASDGESAVEWGELVSDEEYHDH</sequence>
<evidence type="ECO:0000313" key="3">
    <source>
        <dbReference type="EMBL" id="KGM47595.1"/>
    </source>
</evidence>
<evidence type="ECO:0000259" key="2">
    <source>
        <dbReference type="Pfam" id="PF07883"/>
    </source>
</evidence>
<dbReference type="Gene3D" id="2.60.120.10">
    <property type="entry name" value="Jelly Rolls"/>
    <property type="match status" value="1"/>
</dbReference>
<evidence type="ECO:0000256" key="1">
    <source>
        <dbReference type="SAM" id="SignalP"/>
    </source>
</evidence>
<gene>
    <name evidence="3" type="ORF">ATO9_17295</name>
</gene>
<dbReference type="STRING" id="1461694.ATO9_17295"/>
<protein>
    <submittedName>
        <fullName evidence="3">TetR family transcriptional regulator</fullName>
    </submittedName>
</protein>
<reference evidence="3 4" key="1">
    <citation type="journal article" date="2015" name="Antonie Van Leeuwenhoek">
        <title>Pseudooceanicola atlanticus gen. nov. sp. nov., isolated from surface seawater of the Atlantic Ocean and reclassification of Oceanicola batsensis, Oceanicola marinus, Oceanicola nitratireducens, Oceanicola nanhaiensis, Oceanicola antarcticus and Oceanicola flagellatus, as Pseudooceanicola batsensis comb. nov., Pseudooceanicola marinus comb. nov., Pseudooceanicola nitratireducens comb. nov., Pseudooceanicola nanhaiensis comb. nov., Pseudooceanicola antarcticus comb. nov., and Pseudooceanicola flagellatus comb. nov.</title>
        <authorList>
            <person name="Lai Q."/>
            <person name="Li G."/>
            <person name="Liu X."/>
            <person name="Du Y."/>
            <person name="Sun F."/>
            <person name="Shao Z."/>
        </authorList>
    </citation>
    <scope>NUCLEOTIDE SEQUENCE [LARGE SCALE GENOMIC DNA]</scope>
    <source>
        <strain evidence="3 4">22II-s11g</strain>
    </source>
</reference>
<dbReference type="EMBL" id="AQQX01000009">
    <property type="protein sequence ID" value="KGM47595.1"/>
    <property type="molecule type" value="Genomic_DNA"/>
</dbReference>
<organism evidence="3 4">
    <name type="scientific">Pseudooceanicola atlanticus</name>
    <dbReference type="NCBI Taxonomy" id="1461694"/>
    <lineage>
        <taxon>Bacteria</taxon>
        <taxon>Pseudomonadati</taxon>
        <taxon>Pseudomonadota</taxon>
        <taxon>Alphaproteobacteria</taxon>
        <taxon>Rhodobacterales</taxon>
        <taxon>Paracoccaceae</taxon>
        <taxon>Pseudooceanicola</taxon>
    </lineage>
</organism>
<dbReference type="AlphaFoldDB" id="A0A0A0EBG5"/>
<dbReference type="Pfam" id="PF07883">
    <property type="entry name" value="Cupin_2"/>
    <property type="match status" value="1"/>
</dbReference>
<dbReference type="InterPro" id="IPR011051">
    <property type="entry name" value="RmlC_Cupin_sf"/>
</dbReference>
<proteinExistence type="predicted"/>